<organism evidence="1">
    <name type="scientific">Rhizophora mucronata</name>
    <name type="common">Asiatic mangrove</name>
    <dbReference type="NCBI Taxonomy" id="61149"/>
    <lineage>
        <taxon>Eukaryota</taxon>
        <taxon>Viridiplantae</taxon>
        <taxon>Streptophyta</taxon>
        <taxon>Embryophyta</taxon>
        <taxon>Tracheophyta</taxon>
        <taxon>Spermatophyta</taxon>
        <taxon>Magnoliopsida</taxon>
        <taxon>eudicotyledons</taxon>
        <taxon>Gunneridae</taxon>
        <taxon>Pentapetalae</taxon>
        <taxon>rosids</taxon>
        <taxon>fabids</taxon>
        <taxon>Malpighiales</taxon>
        <taxon>Rhizophoraceae</taxon>
        <taxon>Rhizophora</taxon>
    </lineage>
</organism>
<dbReference type="AlphaFoldDB" id="A0A2P2L9W9"/>
<accession>A0A2P2L9W9</accession>
<name>A0A2P2L9W9_RHIMU</name>
<proteinExistence type="predicted"/>
<evidence type="ECO:0000313" key="1">
    <source>
        <dbReference type="EMBL" id="MBX14776.1"/>
    </source>
</evidence>
<protein>
    <submittedName>
        <fullName evidence="1">Uncharacterized protein</fullName>
    </submittedName>
</protein>
<dbReference type="EMBL" id="GGEC01034292">
    <property type="protein sequence ID" value="MBX14776.1"/>
    <property type="molecule type" value="Transcribed_RNA"/>
</dbReference>
<sequence length="36" mass="4199">MESFDYACGCISKIRTFTESFPRKTGMHSNKNKNIR</sequence>
<reference evidence="1" key="1">
    <citation type="submission" date="2018-02" db="EMBL/GenBank/DDBJ databases">
        <title>Rhizophora mucronata_Transcriptome.</title>
        <authorList>
            <person name="Meera S.P."/>
            <person name="Sreeshan A."/>
            <person name="Augustine A."/>
        </authorList>
    </citation>
    <scope>NUCLEOTIDE SEQUENCE</scope>
    <source>
        <tissue evidence="1">Leaf</tissue>
    </source>
</reference>